<comment type="caution">
    <text evidence="1">The sequence shown here is derived from an EMBL/GenBank/DDBJ whole genome shotgun (WGS) entry which is preliminary data.</text>
</comment>
<sequence length="80" mass="8801">MFQASLGGGFGAQEYGLRASIRAAIAYDELCSGHKIELVFEAQAIVIHGRVPPDVARRVRVIIYEVAGPTPVWDRTFWLG</sequence>
<evidence type="ECO:0000313" key="2">
    <source>
        <dbReference type="Proteomes" id="UP001156702"/>
    </source>
</evidence>
<evidence type="ECO:0000313" key="1">
    <source>
        <dbReference type="EMBL" id="GLR49417.1"/>
    </source>
</evidence>
<evidence type="ECO:0008006" key="3">
    <source>
        <dbReference type="Google" id="ProtNLM"/>
    </source>
</evidence>
<dbReference type="EMBL" id="BSOP01000005">
    <property type="protein sequence ID" value="GLR49417.1"/>
    <property type="molecule type" value="Genomic_DNA"/>
</dbReference>
<name>A0ABQ5ZFL4_9HYPH</name>
<keyword evidence="2" id="KW-1185">Reference proteome</keyword>
<accession>A0ABQ5ZFL4</accession>
<dbReference type="Proteomes" id="UP001156702">
    <property type="component" value="Unassembled WGS sequence"/>
</dbReference>
<gene>
    <name evidence="1" type="ORF">GCM10007923_06220</name>
</gene>
<dbReference type="RefSeq" id="WP_272805349.1">
    <property type="nucleotide sequence ID" value="NZ_CP150638.1"/>
</dbReference>
<protein>
    <recommendedName>
        <fullName evidence="3">BON domain-containing protein</fullName>
    </recommendedName>
</protein>
<reference evidence="2" key="1">
    <citation type="journal article" date="2019" name="Int. J. Syst. Evol. Microbiol.">
        <title>The Global Catalogue of Microorganisms (GCM) 10K type strain sequencing project: providing services to taxonomists for standard genome sequencing and annotation.</title>
        <authorList>
            <consortium name="The Broad Institute Genomics Platform"/>
            <consortium name="The Broad Institute Genome Sequencing Center for Infectious Disease"/>
            <person name="Wu L."/>
            <person name="Ma J."/>
        </authorList>
    </citation>
    <scope>NUCLEOTIDE SEQUENCE [LARGE SCALE GENOMIC DNA]</scope>
    <source>
        <strain evidence="2">NBRC 102122</strain>
    </source>
</reference>
<proteinExistence type="predicted"/>
<organism evidence="1 2">
    <name type="scientific">Shinella yambaruensis</name>
    <dbReference type="NCBI Taxonomy" id="415996"/>
    <lineage>
        <taxon>Bacteria</taxon>
        <taxon>Pseudomonadati</taxon>
        <taxon>Pseudomonadota</taxon>
        <taxon>Alphaproteobacteria</taxon>
        <taxon>Hyphomicrobiales</taxon>
        <taxon>Rhizobiaceae</taxon>
        <taxon>Shinella</taxon>
    </lineage>
</organism>